<reference evidence="3 4" key="1">
    <citation type="journal article" date="2010" name="Plant Cell">
        <title>The Chlorella variabilis NC64A genome reveals adaptation to photosymbiosis, coevolution with viruses, and cryptic sex.</title>
        <authorList>
            <person name="Blanc G."/>
            <person name="Duncan G."/>
            <person name="Agarkova I."/>
            <person name="Borodovsky M."/>
            <person name="Gurnon J."/>
            <person name="Kuo A."/>
            <person name="Lindquist E."/>
            <person name="Lucas S."/>
            <person name="Pangilinan J."/>
            <person name="Polle J."/>
            <person name="Salamov A."/>
            <person name="Terry A."/>
            <person name="Yamada T."/>
            <person name="Dunigan D.D."/>
            <person name="Grigoriev I.V."/>
            <person name="Claverie J.M."/>
            <person name="Van Etten J.L."/>
        </authorList>
    </citation>
    <scope>NUCLEOTIDE SEQUENCE [LARGE SCALE GENOMIC DNA]</scope>
    <source>
        <strain evidence="3 4">NC64A</strain>
    </source>
</reference>
<name>E1ZCJ1_CHLVA</name>
<dbReference type="Proteomes" id="UP000008141">
    <property type="component" value="Unassembled WGS sequence"/>
</dbReference>
<dbReference type="PANTHER" id="PTHR31836:SF21">
    <property type="entry name" value="EXPANSIN-LIKE PROTEIN 7"/>
    <property type="match status" value="1"/>
</dbReference>
<dbReference type="OrthoDB" id="508619at2759"/>
<feature type="signal peptide" evidence="2">
    <location>
        <begin position="1"/>
        <end position="19"/>
    </location>
</feature>
<dbReference type="InParanoid" id="E1ZCJ1"/>
<gene>
    <name evidence="3" type="ORF">CHLNCDRAFT_145080</name>
</gene>
<dbReference type="KEGG" id="cvr:CHLNCDRAFT_145080"/>
<feature type="chain" id="PRO_5003155821" description="Expansin-like EG45 domain-containing protein" evidence="2">
    <location>
        <begin position="20"/>
        <end position="264"/>
    </location>
</feature>
<dbReference type="CDD" id="cd22271">
    <property type="entry name" value="DPBB_EXP_N-like"/>
    <property type="match status" value="1"/>
</dbReference>
<dbReference type="Gene3D" id="2.40.40.10">
    <property type="entry name" value="RlpA-like domain"/>
    <property type="match status" value="1"/>
</dbReference>
<protein>
    <recommendedName>
        <fullName evidence="5">Expansin-like EG45 domain-containing protein</fullName>
    </recommendedName>
</protein>
<dbReference type="SUPFAM" id="SSF50685">
    <property type="entry name" value="Barwin-like endoglucanases"/>
    <property type="match status" value="1"/>
</dbReference>
<evidence type="ECO:0008006" key="5">
    <source>
        <dbReference type="Google" id="ProtNLM"/>
    </source>
</evidence>
<keyword evidence="4" id="KW-1185">Reference proteome</keyword>
<dbReference type="EMBL" id="GL433842">
    <property type="protein sequence ID" value="EFN56444.1"/>
    <property type="molecule type" value="Genomic_DNA"/>
</dbReference>
<dbReference type="InterPro" id="IPR036908">
    <property type="entry name" value="RlpA-like_sf"/>
</dbReference>
<dbReference type="AlphaFoldDB" id="E1ZCJ1"/>
<evidence type="ECO:0000313" key="3">
    <source>
        <dbReference type="EMBL" id="EFN56444.1"/>
    </source>
</evidence>
<dbReference type="PANTHER" id="PTHR31836">
    <property type="match status" value="1"/>
</dbReference>
<proteinExistence type="predicted"/>
<dbReference type="GeneID" id="17355602"/>
<dbReference type="STRING" id="554065.E1ZCJ1"/>
<dbReference type="InterPro" id="IPR051477">
    <property type="entry name" value="Expansin_CellWall"/>
</dbReference>
<keyword evidence="1 2" id="KW-0732">Signal</keyword>
<dbReference type="RefSeq" id="XP_005848546.1">
    <property type="nucleotide sequence ID" value="XM_005848484.1"/>
</dbReference>
<evidence type="ECO:0000256" key="1">
    <source>
        <dbReference type="ARBA" id="ARBA00022729"/>
    </source>
</evidence>
<evidence type="ECO:0000313" key="4">
    <source>
        <dbReference type="Proteomes" id="UP000008141"/>
    </source>
</evidence>
<accession>E1ZCJ1</accession>
<sequence length="264" mass="28343">MQVLCSLLLLLAVAGQAQAASRARFLGQKQQASTPSSEQSVGAPAAEPNVTAFDGQHSFGLGTVAAAAASAAAGAGPVPWLPSVLFSGDGTAFSEAVPNTGKGFACSYRYLNDWASTHFAAINRPMWENGDACARCLTCVAERCATRSKRVQVMVTDLCPECKQGDVDFSIPVYRDITGMWPHRLAIQWEWSDCSSNIEGDIHLAPKSVTLNGKPLDRNEFQFWVHAAPLADGPAEFVFEAVNGKKVQGRCDNPHKEQSLPNFE</sequence>
<dbReference type="eggNOG" id="ENOG502S59U">
    <property type="taxonomic scope" value="Eukaryota"/>
</dbReference>
<organism evidence="4">
    <name type="scientific">Chlorella variabilis</name>
    <name type="common">Green alga</name>
    <dbReference type="NCBI Taxonomy" id="554065"/>
    <lineage>
        <taxon>Eukaryota</taxon>
        <taxon>Viridiplantae</taxon>
        <taxon>Chlorophyta</taxon>
        <taxon>core chlorophytes</taxon>
        <taxon>Trebouxiophyceae</taxon>
        <taxon>Chlorellales</taxon>
        <taxon>Chlorellaceae</taxon>
        <taxon>Chlorella clade</taxon>
        <taxon>Chlorella</taxon>
    </lineage>
</organism>
<evidence type="ECO:0000256" key="2">
    <source>
        <dbReference type="SAM" id="SignalP"/>
    </source>
</evidence>